<evidence type="ECO:0000256" key="4">
    <source>
        <dbReference type="ARBA" id="ARBA00004123"/>
    </source>
</evidence>
<dbReference type="GO" id="GO:0008419">
    <property type="term" value="F:RNA lariat debranching enzyme activity"/>
    <property type="evidence" value="ECO:0007669"/>
    <property type="project" value="UniProtKB-ARBA"/>
</dbReference>
<dbReference type="GO" id="GO:0000398">
    <property type="term" value="P:mRNA splicing, via spliceosome"/>
    <property type="evidence" value="ECO:0007669"/>
    <property type="project" value="TreeGrafter"/>
</dbReference>
<dbReference type="EMBL" id="LT550334">
    <property type="protein sequence ID" value="SAL95509.1"/>
    <property type="molecule type" value="Genomic_DNA"/>
</dbReference>
<evidence type="ECO:0000256" key="5">
    <source>
        <dbReference type="ARBA" id="ARBA00006045"/>
    </source>
</evidence>
<dbReference type="GO" id="GO:0046872">
    <property type="term" value="F:metal ion binding"/>
    <property type="evidence" value="ECO:0007669"/>
    <property type="project" value="UniProtKB-KW"/>
</dbReference>
<comment type="cofactor">
    <cofactor evidence="2">
        <name>Zn(2+)</name>
        <dbReference type="ChEBI" id="CHEBI:29105"/>
    </cofactor>
</comment>
<protein>
    <recommendedName>
        <fullName evidence="14">Lariat debranching enzyme C-terminal domain-containing protein</fullName>
    </recommendedName>
</protein>
<comment type="subcellular location">
    <subcellularLocation>
        <location evidence="4">Nucleus</location>
    </subcellularLocation>
</comment>
<gene>
    <name evidence="15" type="primary">ABSGL_00838.1 scaffold 958</name>
</gene>
<dbReference type="STRING" id="4829.A0A163KQD2"/>
<reference evidence="15" key="1">
    <citation type="submission" date="2016-04" db="EMBL/GenBank/DDBJ databases">
        <authorList>
            <person name="Evans L.H."/>
            <person name="Alamgir A."/>
            <person name="Owens N."/>
            <person name="Weber N.D."/>
            <person name="Virtaneva K."/>
            <person name="Barbian K."/>
            <person name="Babar A."/>
            <person name="Rosenke K."/>
        </authorList>
    </citation>
    <scope>NUCLEOTIDE SEQUENCE [LARGE SCALE GENOMIC DNA]</scope>
    <source>
        <strain evidence="15">CBS 101.48</strain>
    </source>
</reference>
<evidence type="ECO:0000256" key="12">
    <source>
        <dbReference type="ARBA" id="ARBA00023242"/>
    </source>
</evidence>
<evidence type="ECO:0000256" key="11">
    <source>
        <dbReference type="ARBA" id="ARBA00023211"/>
    </source>
</evidence>
<dbReference type="AlphaFoldDB" id="A0A163KQD2"/>
<sequence length="504" mass="57608">MKIAIEGCCHGDLNKIYGTIKLAEQQQGIKVDLVLICGDFQALRTPFDLACMAVPDKYKQMGDFSDYYHGRVKAPYPTIFIGGNHEASNYLWELYHGGWVADNIYYLGNAGVICYNGLRIGGLSGIFNPQHYNQGHYERLPYDRSQQRSIYHVRGYDVEKLMQIQQPMDIFLSHDWPRGIERFGDLGALLRVKKYFYGEVMKNALGSGPNEALFTHLKPDYWFAAHLHVKFAALVNHDDWQNKTYSPQVLEILGLPAQQTMNPDEIQIDDEDDEDDDKEPAPSQKDKAKVTRFLSLDKCLPRRQFLQIIDVPAKTDDGFTYDLEWLAITRAMHPYLSLQPQPIPTPPKEQLQETIRQEAMYLDDLLDSGDLDLKVPNNFAPTAQPSTQPMDRRIPVYLNPQTTDFCELIGIENKINVGGQPPDSPLPPTDQDQHNHEQQQQPIQQDQHSDTQQSIQQDQHSDTQEPIQQDQQPLPQEDQVSEPVDTTLPDHMDSPSKKPRLDSE</sequence>
<evidence type="ECO:0000256" key="7">
    <source>
        <dbReference type="ARBA" id="ARBA00022723"/>
    </source>
</evidence>
<feature type="domain" description="Lariat debranching enzyme C-terminal" evidence="14">
    <location>
        <begin position="279"/>
        <end position="415"/>
    </location>
</feature>
<comment type="cofactor">
    <cofactor evidence="1">
        <name>Mn(2+)</name>
        <dbReference type="ChEBI" id="CHEBI:29035"/>
    </cofactor>
</comment>
<dbReference type="SUPFAM" id="SSF56300">
    <property type="entry name" value="Metallo-dependent phosphatases"/>
    <property type="match status" value="1"/>
</dbReference>
<dbReference type="InterPro" id="IPR007708">
    <property type="entry name" value="DBR1_C"/>
</dbReference>
<evidence type="ECO:0000259" key="14">
    <source>
        <dbReference type="SMART" id="SM01124"/>
    </source>
</evidence>
<dbReference type="OMA" id="KWWFSAH"/>
<evidence type="ECO:0000256" key="6">
    <source>
        <dbReference type="ARBA" id="ARBA00022664"/>
    </source>
</evidence>
<dbReference type="InterPro" id="IPR041816">
    <property type="entry name" value="Dbr1_N"/>
</dbReference>
<evidence type="ECO:0000313" key="16">
    <source>
        <dbReference type="Proteomes" id="UP000078561"/>
    </source>
</evidence>
<comment type="cofactor">
    <cofactor evidence="3">
        <name>Fe(2+)</name>
        <dbReference type="ChEBI" id="CHEBI:29033"/>
    </cofactor>
</comment>
<feature type="region of interest" description="Disordered" evidence="13">
    <location>
        <begin position="267"/>
        <end position="287"/>
    </location>
</feature>
<dbReference type="InterPro" id="IPR004843">
    <property type="entry name" value="Calcineurin-like_PHP"/>
</dbReference>
<comment type="similarity">
    <text evidence="5">Belongs to the lariat debranching enzyme family.</text>
</comment>
<name>A0A163KQD2_ABSGL</name>
<dbReference type="FunFam" id="3.60.21.10:FF:000035">
    <property type="entry name" value="Lariat debranching enzyme"/>
    <property type="match status" value="1"/>
</dbReference>
<evidence type="ECO:0000256" key="8">
    <source>
        <dbReference type="ARBA" id="ARBA00022801"/>
    </source>
</evidence>
<feature type="region of interest" description="Disordered" evidence="13">
    <location>
        <begin position="414"/>
        <end position="504"/>
    </location>
</feature>
<dbReference type="FunCoup" id="A0A163KQD2">
    <property type="interactions" value="827"/>
</dbReference>
<keyword evidence="7" id="KW-0479">Metal-binding</keyword>
<evidence type="ECO:0000256" key="9">
    <source>
        <dbReference type="ARBA" id="ARBA00022833"/>
    </source>
</evidence>
<dbReference type="GO" id="GO:0005634">
    <property type="term" value="C:nucleus"/>
    <property type="evidence" value="ECO:0007669"/>
    <property type="project" value="UniProtKB-SubCell"/>
</dbReference>
<proteinExistence type="inferred from homology"/>
<dbReference type="Gene3D" id="3.60.21.10">
    <property type="match status" value="1"/>
</dbReference>
<keyword evidence="16" id="KW-1185">Reference proteome</keyword>
<evidence type="ECO:0000256" key="10">
    <source>
        <dbReference type="ARBA" id="ARBA00023004"/>
    </source>
</evidence>
<evidence type="ECO:0000256" key="3">
    <source>
        <dbReference type="ARBA" id="ARBA00001954"/>
    </source>
</evidence>
<dbReference type="Pfam" id="PF05011">
    <property type="entry name" value="DBR1"/>
    <property type="match status" value="1"/>
</dbReference>
<dbReference type="PANTHER" id="PTHR12849">
    <property type="entry name" value="RNA LARIAT DEBRANCHING ENZYME"/>
    <property type="match status" value="1"/>
</dbReference>
<feature type="compositionally biased region" description="Acidic residues" evidence="13">
    <location>
        <begin position="267"/>
        <end position="278"/>
    </location>
</feature>
<dbReference type="PANTHER" id="PTHR12849:SF0">
    <property type="entry name" value="LARIAT DEBRANCHING ENZYME"/>
    <property type="match status" value="1"/>
</dbReference>
<dbReference type="CDD" id="cd00844">
    <property type="entry name" value="MPP_Dbr1_N"/>
    <property type="match status" value="1"/>
</dbReference>
<evidence type="ECO:0000256" key="13">
    <source>
        <dbReference type="SAM" id="MobiDB-lite"/>
    </source>
</evidence>
<evidence type="ECO:0000313" key="15">
    <source>
        <dbReference type="EMBL" id="SAL95509.1"/>
    </source>
</evidence>
<evidence type="ECO:0000256" key="1">
    <source>
        <dbReference type="ARBA" id="ARBA00001936"/>
    </source>
</evidence>
<feature type="compositionally biased region" description="Low complexity" evidence="13">
    <location>
        <begin position="438"/>
        <end position="478"/>
    </location>
</feature>
<feature type="compositionally biased region" description="Basic and acidic residues" evidence="13">
    <location>
        <begin position="488"/>
        <end position="504"/>
    </location>
</feature>
<dbReference type="OrthoDB" id="407609at2759"/>
<accession>A0A163KQD2</accession>
<dbReference type="Pfam" id="PF00149">
    <property type="entry name" value="Metallophos"/>
    <property type="match status" value="1"/>
</dbReference>
<evidence type="ECO:0000256" key="2">
    <source>
        <dbReference type="ARBA" id="ARBA00001947"/>
    </source>
</evidence>
<dbReference type="Proteomes" id="UP000078561">
    <property type="component" value="Unassembled WGS sequence"/>
</dbReference>
<keyword evidence="6" id="KW-0507">mRNA processing</keyword>
<organism evidence="15">
    <name type="scientific">Absidia glauca</name>
    <name type="common">Pin mould</name>
    <dbReference type="NCBI Taxonomy" id="4829"/>
    <lineage>
        <taxon>Eukaryota</taxon>
        <taxon>Fungi</taxon>
        <taxon>Fungi incertae sedis</taxon>
        <taxon>Mucoromycota</taxon>
        <taxon>Mucoromycotina</taxon>
        <taxon>Mucoromycetes</taxon>
        <taxon>Mucorales</taxon>
        <taxon>Cunninghamellaceae</taxon>
        <taxon>Absidia</taxon>
    </lineage>
</organism>
<keyword evidence="10" id="KW-0408">Iron</keyword>
<keyword evidence="11" id="KW-0464">Manganese</keyword>
<keyword evidence="12" id="KW-0539">Nucleus</keyword>
<dbReference type="InterPro" id="IPR029052">
    <property type="entry name" value="Metallo-depent_PP-like"/>
</dbReference>
<keyword evidence="9" id="KW-0862">Zinc</keyword>
<dbReference type="SMART" id="SM01124">
    <property type="entry name" value="DBR1"/>
    <property type="match status" value="1"/>
</dbReference>
<dbReference type="InParanoid" id="A0A163KQD2"/>
<keyword evidence="8" id="KW-0378">Hydrolase</keyword>